<dbReference type="EMBL" id="FNON01000001">
    <property type="protein sequence ID" value="SDW79219.1"/>
    <property type="molecule type" value="Genomic_DNA"/>
</dbReference>
<dbReference type="AlphaFoldDB" id="A0A1H2WGS1"/>
<dbReference type="SUPFAM" id="SSF55961">
    <property type="entry name" value="Bet v1-like"/>
    <property type="match status" value="1"/>
</dbReference>
<name>A0A1H2WGS1_9PSEU</name>
<dbReference type="Gene3D" id="3.30.530.20">
    <property type="match status" value="1"/>
</dbReference>
<evidence type="ECO:0008006" key="3">
    <source>
        <dbReference type="Google" id="ProtNLM"/>
    </source>
</evidence>
<protein>
    <recommendedName>
        <fullName evidence="3">Polyketide cyclase / dehydrase and lipid transport</fullName>
    </recommendedName>
</protein>
<dbReference type="InterPro" id="IPR023393">
    <property type="entry name" value="START-like_dom_sf"/>
</dbReference>
<accession>A0A1H2WGS1</accession>
<dbReference type="STRING" id="589385.SAMN05421504_1011518"/>
<dbReference type="RefSeq" id="WP_091287758.1">
    <property type="nucleotide sequence ID" value="NZ_FNON01000001.1"/>
</dbReference>
<reference evidence="1 2" key="1">
    <citation type="submission" date="2016-10" db="EMBL/GenBank/DDBJ databases">
        <authorList>
            <person name="de Groot N.N."/>
        </authorList>
    </citation>
    <scope>NUCLEOTIDE SEQUENCE [LARGE SCALE GENOMIC DNA]</scope>
    <source>
        <strain evidence="1 2">CPCC 202699</strain>
    </source>
</reference>
<keyword evidence="2" id="KW-1185">Reference proteome</keyword>
<proteinExistence type="predicted"/>
<dbReference type="OrthoDB" id="4742762at2"/>
<evidence type="ECO:0000313" key="1">
    <source>
        <dbReference type="EMBL" id="SDW79219.1"/>
    </source>
</evidence>
<evidence type="ECO:0000313" key="2">
    <source>
        <dbReference type="Proteomes" id="UP000199515"/>
    </source>
</evidence>
<gene>
    <name evidence="1" type="ORF">SAMN05421504_1011518</name>
</gene>
<sequence length="168" mass="19186">MRTIRVQTDLPTSAENVWQAMQHAASFLYVTRGLFGFPALAGRTAPFQAGERGTGWLLLFHLIPLSRHTIHLVEVDEATRTLRSRERGGVLKAWNHTLHVEPVDEQRCRYSDTVEIDAGRLTGVVARVAVGIYRYRQRRWRKLVHQHLLPTGPRYGHRTATMPTSAHM</sequence>
<organism evidence="1 2">
    <name type="scientific">Amycolatopsis xylanica</name>
    <dbReference type="NCBI Taxonomy" id="589385"/>
    <lineage>
        <taxon>Bacteria</taxon>
        <taxon>Bacillati</taxon>
        <taxon>Actinomycetota</taxon>
        <taxon>Actinomycetes</taxon>
        <taxon>Pseudonocardiales</taxon>
        <taxon>Pseudonocardiaceae</taxon>
        <taxon>Amycolatopsis</taxon>
    </lineage>
</organism>
<dbReference type="Proteomes" id="UP000199515">
    <property type="component" value="Unassembled WGS sequence"/>
</dbReference>